<evidence type="ECO:0000256" key="1">
    <source>
        <dbReference type="SAM" id="Phobius"/>
    </source>
</evidence>
<evidence type="ECO:0000313" key="3">
    <source>
        <dbReference type="Proteomes" id="UP000529795"/>
    </source>
</evidence>
<dbReference type="EMBL" id="JACIEV010000004">
    <property type="protein sequence ID" value="MBB4153782.1"/>
    <property type="molecule type" value="Genomic_DNA"/>
</dbReference>
<proteinExistence type="predicted"/>
<comment type="caution">
    <text evidence="2">The sequence shown here is derived from an EMBL/GenBank/DDBJ whole genome shotgun (WGS) entry which is preliminary data.</text>
</comment>
<keyword evidence="1" id="KW-0472">Membrane</keyword>
<organism evidence="2 3">
    <name type="scientific">Sphingomonas jinjuensis</name>
    <dbReference type="NCBI Taxonomy" id="535907"/>
    <lineage>
        <taxon>Bacteria</taxon>
        <taxon>Pseudomonadati</taxon>
        <taxon>Pseudomonadota</taxon>
        <taxon>Alphaproteobacteria</taxon>
        <taxon>Sphingomonadales</taxon>
        <taxon>Sphingomonadaceae</taxon>
        <taxon>Sphingomonas</taxon>
    </lineage>
</organism>
<gene>
    <name evidence="2" type="ORF">GGQ80_001688</name>
</gene>
<dbReference type="GO" id="GO:0016740">
    <property type="term" value="F:transferase activity"/>
    <property type="evidence" value="ECO:0007669"/>
    <property type="project" value="UniProtKB-KW"/>
</dbReference>
<dbReference type="Proteomes" id="UP000529795">
    <property type="component" value="Unassembled WGS sequence"/>
</dbReference>
<accession>A0A840FAX0</accession>
<evidence type="ECO:0000313" key="2">
    <source>
        <dbReference type="EMBL" id="MBB4153782.1"/>
    </source>
</evidence>
<keyword evidence="1" id="KW-0812">Transmembrane</keyword>
<keyword evidence="3" id="KW-1185">Reference proteome</keyword>
<feature type="transmembrane region" description="Helical" evidence="1">
    <location>
        <begin position="6"/>
        <end position="21"/>
    </location>
</feature>
<name>A0A840FAX0_9SPHN</name>
<dbReference type="RefSeq" id="WP_183983680.1">
    <property type="nucleotide sequence ID" value="NZ_JACIEV010000004.1"/>
</dbReference>
<reference evidence="2 3" key="1">
    <citation type="submission" date="2020-08" db="EMBL/GenBank/DDBJ databases">
        <title>Genomic Encyclopedia of Type Strains, Phase IV (KMG-IV): sequencing the most valuable type-strain genomes for metagenomic binning, comparative biology and taxonomic classification.</title>
        <authorList>
            <person name="Goeker M."/>
        </authorList>
    </citation>
    <scope>NUCLEOTIDE SEQUENCE [LARGE SCALE GENOMIC DNA]</scope>
    <source>
        <strain evidence="2 3">YC6723</strain>
    </source>
</reference>
<dbReference type="AlphaFoldDB" id="A0A840FAX0"/>
<keyword evidence="1" id="KW-1133">Transmembrane helix</keyword>
<protein>
    <submittedName>
        <fullName evidence="2">Crotonobetainyl-CoA:carnitine CoA-transferase CaiB-like acyl-CoA transferase</fullName>
    </submittedName>
</protein>
<feature type="transmembrane region" description="Helical" evidence="1">
    <location>
        <begin position="42"/>
        <end position="60"/>
    </location>
</feature>
<sequence length="61" mass="6634">MPTLWWAAGGATLIAILAALADRRRTKRADLDRITPVDWRTVQLAAIVAMLLLVSVALHLG</sequence>
<keyword evidence="2" id="KW-0808">Transferase</keyword>